<protein>
    <recommendedName>
        <fullName evidence="1">Carboxymuconolactone decarboxylase-like domain-containing protein</fullName>
    </recommendedName>
</protein>
<feature type="domain" description="Carboxymuconolactone decarboxylase-like" evidence="1">
    <location>
        <begin position="21"/>
        <end position="99"/>
    </location>
</feature>
<dbReference type="RefSeq" id="WP_137814598.1">
    <property type="nucleotide sequence ID" value="NZ_BJFL01000015.1"/>
</dbReference>
<dbReference type="InterPro" id="IPR029032">
    <property type="entry name" value="AhpD-like"/>
</dbReference>
<comment type="caution">
    <text evidence="2">The sequence shown here is derived from an EMBL/GenBank/DDBJ whole genome shotgun (WGS) entry which is preliminary data.</text>
</comment>
<evidence type="ECO:0000313" key="2">
    <source>
        <dbReference type="EMBL" id="GDY31521.1"/>
    </source>
</evidence>
<sequence length="135" mass="14091">MAAEMGPEEALGAVAHGDAPVLETLGQMHLDTLERSKLPEHTYHLVRLAALVALDAAPVSYLVNLGAAHEAGVNARDVQGVLTAIAPIVGSARVTSAAARTLRALGIAEDIAGELEGRSAEELSASRAQRPRRDR</sequence>
<evidence type="ECO:0000313" key="3">
    <source>
        <dbReference type="Proteomes" id="UP000298860"/>
    </source>
</evidence>
<dbReference type="SUPFAM" id="SSF69118">
    <property type="entry name" value="AhpD-like"/>
    <property type="match status" value="1"/>
</dbReference>
<name>A0A4D4J4S5_9PSEU</name>
<dbReference type="InterPro" id="IPR003779">
    <property type="entry name" value="CMD-like"/>
</dbReference>
<dbReference type="EMBL" id="BJFL01000015">
    <property type="protein sequence ID" value="GDY31521.1"/>
    <property type="molecule type" value="Genomic_DNA"/>
</dbReference>
<gene>
    <name evidence="2" type="ORF">GTS_31540</name>
</gene>
<organism evidence="2 3">
    <name type="scientific">Gandjariella thermophila</name>
    <dbReference type="NCBI Taxonomy" id="1931992"/>
    <lineage>
        <taxon>Bacteria</taxon>
        <taxon>Bacillati</taxon>
        <taxon>Actinomycetota</taxon>
        <taxon>Actinomycetes</taxon>
        <taxon>Pseudonocardiales</taxon>
        <taxon>Pseudonocardiaceae</taxon>
        <taxon>Gandjariella</taxon>
    </lineage>
</organism>
<dbReference type="Pfam" id="PF02627">
    <property type="entry name" value="CMD"/>
    <property type="match status" value="1"/>
</dbReference>
<dbReference type="Gene3D" id="1.20.1290.10">
    <property type="entry name" value="AhpD-like"/>
    <property type="match status" value="1"/>
</dbReference>
<proteinExistence type="predicted"/>
<keyword evidence="3" id="KW-1185">Reference proteome</keyword>
<accession>A0A4D4J4S5</accession>
<evidence type="ECO:0000259" key="1">
    <source>
        <dbReference type="Pfam" id="PF02627"/>
    </source>
</evidence>
<dbReference type="GO" id="GO:0051920">
    <property type="term" value="F:peroxiredoxin activity"/>
    <property type="evidence" value="ECO:0007669"/>
    <property type="project" value="InterPro"/>
</dbReference>
<dbReference type="AlphaFoldDB" id="A0A4D4J4S5"/>
<reference evidence="3" key="1">
    <citation type="submission" date="2019-04" db="EMBL/GenBank/DDBJ databases">
        <title>Draft genome sequence of Pseudonocardiaceae bacterium SL3-2-4.</title>
        <authorList>
            <person name="Ningsih F."/>
            <person name="Yokota A."/>
            <person name="Sakai Y."/>
            <person name="Nanatani K."/>
            <person name="Yabe S."/>
            <person name="Oetari A."/>
            <person name="Sjamsuridzal W."/>
        </authorList>
    </citation>
    <scope>NUCLEOTIDE SEQUENCE [LARGE SCALE GENOMIC DNA]</scope>
    <source>
        <strain evidence="3">SL3-2-4</strain>
    </source>
</reference>
<dbReference type="OrthoDB" id="5118386at2"/>
<dbReference type="Proteomes" id="UP000298860">
    <property type="component" value="Unassembled WGS sequence"/>
</dbReference>